<sequence length="101" mass="11036">MSCQVNINFTQLALTAGWNSKLFSDETGHGVGWAVGELDLAHDGTILAKCSSSFFLDSDLALRLADVYGENRSVHVLLLRKGRHRVFVKAGEPGWVENSGF</sequence>
<gene>
    <name evidence="1" type="primary">MNS1</name>
    <name evidence="1" type="ORF">SPIL2461_LOCUS17956</name>
</gene>
<evidence type="ECO:0000313" key="1">
    <source>
        <dbReference type="EMBL" id="CAE7661446.1"/>
    </source>
</evidence>
<keyword evidence="2" id="KW-1185">Reference proteome</keyword>
<name>A0A812W6K5_SYMPI</name>
<reference evidence="1" key="1">
    <citation type="submission" date="2021-02" db="EMBL/GenBank/DDBJ databases">
        <authorList>
            <person name="Dougan E. K."/>
            <person name="Rhodes N."/>
            <person name="Thang M."/>
            <person name="Chan C."/>
        </authorList>
    </citation>
    <scope>NUCLEOTIDE SEQUENCE</scope>
</reference>
<dbReference type="EMBL" id="CAJNIZ010043489">
    <property type="protein sequence ID" value="CAE7661446.1"/>
    <property type="molecule type" value="Genomic_DNA"/>
</dbReference>
<evidence type="ECO:0000313" key="2">
    <source>
        <dbReference type="Proteomes" id="UP000649617"/>
    </source>
</evidence>
<protein>
    <submittedName>
        <fullName evidence="1">MNS1 protein</fullName>
    </submittedName>
</protein>
<proteinExistence type="predicted"/>
<comment type="caution">
    <text evidence="1">The sequence shown here is derived from an EMBL/GenBank/DDBJ whole genome shotgun (WGS) entry which is preliminary data.</text>
</comment>
<dbReference type="Proteomes" id="UP000649617">
    <property type="component" value="Unassembled WGS sequence"/>
</dbReference>
<accession>A0A812W6K5</accession>
<organism evidence="1 2">
    <name type="scientific">Symbiodinium pilosum</name>
    <name type="common">Dinoflagellate</name>
    <dbReference type="NCBI Taxonomy" id="2952"/>
    <lineage>
        <taxon>Eukaryota</taxon>
        <taxon>Sar</taxon>
        <taxon>Alveolata</taxon>
        <taxon>Dinophyceae</taxon>
        <taxon>Suessiales</taxon>
        <taxon>Symbiodiniaceae</taxon>
        <taxon>Symbiodinium</taxon>
    </lineage>
</organism>
<dbReference type="AlphaFoldDB" id="A0A812W6K5"/>